<proteinExistence type="predicted"/>
<dbReference type="EMBL" id="ABID01000095">
    <property type="protein sequence ID" value="EDQ02864.1"/>
    <property type="molecule type" value="Genomic_DNA"/>
</dbReference>
<gene>
    <name evidence="2" type="ORF">OIHEL45_20481</name>
</gene>
<keyword evidence="1" id="KW-1133">Transmembrane helix</keyword>
<keyword evidence="3" id="KW-1185">Reference proteome</keyword>
<keyword evidence="1" id="KW-0472">Membrane</keyword>
<organism evidence="2 3">
    <name type="scientific">Sulfitobacter indolifex HEL-45</name>
    <dbReference type="NCBI Taxonomy" id="391624"/>
    <lineage>
        <taxon>Bacteria</taxon>
        <taxon>Pseudomonadati</taxon>
        <taxon>Pseudomonadota</taxon>
        <taxon>Alphaproteobacteria</taxon>
        <taxon>Rhodobacterales</taxon>
        <taxon>Roseobacteraceae</taxon>
        <taxon>Sulfitobacter</taxon>
    </lineage>
</organism>
<protein>
    <submittedName>
        <fullName evidence="2">Uncharacterized protein</fullName>
    </submittedName>
</protein>
<reference evidence="2 3" key="1">
    <citation type="submission" date="2007-11" db="EMBL/GenBank/DDBJ databases">
        <authorList>
            <person name="Wagner-Dobler I."/>
            <person name="Ferriera S."/>
            <person name="Johnson J."/>
            <person name="Kravitz S."/>
            <person name="Beeson K."/>
            <person name="Sutton G."/>
            <person name="Rogers Y.-H."/>
            <person name="Friedman R."/>
            <person name="Frazier M."/>
            <person name="Venter J.C."/>
        </authorList>
    </citation>
    <scope>NUCLEOTIDE SEQUENCE [LARGE SCALE GENOMIC DNA]</scope>
    <source>
        <strain evidence="2 3">HEL-45</strain>
    </source>
</reference>
<sequence length="305" mass="32418">MSDVIRFPRSIRSSALAVSGLTEAEDAPGSFKMSDLYGRVREDEAIDDGHSDADTNVSFLQQPSSLPAPVTGWSNQELADLYRTQRILALAGVTTQVDRGVTDEGDPWFIFIDSQDEVLVHFSRFDGAYMVSSQMQDAPIKGDSLQDLVAEFSRRVKPVTQAGQPGQNVVSIAKRNRDVVFIHPAAALAALVWSIYLMSDELIAATPMIAAGEAEGTGPTSVEKNAVGDIDPATDHADELPYVAQKTPPLPADQDLTKQGAIASSSREGLALGFSGHGAKVVGASLSLVALAAACPCLRAMHLKL</sequence>
<feature type="transmembrane region" description="Helical" evidence="1">
    <location>
        <begin position="179"/>
        <end position="198"/>
    </location>
</feature>
<evidence type="ECO:0000313" key="2">
    <source>
        <dbReference type="EMBL" id="EDQ02864.1"/>
    </source>
</evidence>
<feature type="transmembrane region" description="Helical" evidence="1">
    <location>
        <begin position="281"/>
        <end position="301"/>
    </location>
</feature>
<accession>A0ABP2D380</accession>
<comment type="caution">
    <text evidence="2">The sequence shown here is derived from an EMBL/GenBank/DDBJ whole genome shotgun (WGS) entry which is preliminary data.</text>
</comment>
<name>A0ABP2D380_9RHOB</name>
<evidence type="ECO:0000256" key="1">
    <source>
        <dbReference type="SAM" id="Phobius"/>
    </source>
</evidence>
<evidence type="ECO:0000313" key="3">
    <source>
        <dbReference type="Proteomes" id="UP000003257"/>
    </source>
</evidence>
<keyword evidence="1" id="KW-0812">Transmembrane</keyword>
<dbReference type="Proteomes" id="UP000003257">
    <property type="component" value="Unassembled WGS sequence"/>
</dbReference>